<keyword evidence="2" id="KW-1185">Reference proteome</keyword>
<proteinExistence type="predicted"/>
<protein>
    <submittedName>
        <fullName evidence="1">Uncharacterized protein</fullName>
    </submittedName>
</protein>
<dbReference type="OrthoDB" id="4337159at2759"/>
<accession>A0A5N6TNM0</accession>
<dbReference type="Proteomes" id="UP000325780">
    <property type="component" value="Unassembled WGS sequence"/>
</dbReference>
<sequence length="121" mass="14062">MSFTKNLTRALNARTLTTYPPHEPLEYRLSKLSISKIKQEALRPEPDLRHVVGWASVNRVAGDMMYQDLVRSVELLRTGKKARKTRRDRALQDLNVQADVETYVDGRGRKKERREKKVKGE</sequence>
<organism evidence="1 2">
    <name type="scientific">Aspergillus avenaceus</name>
    <dbReference type="NCBI Taxonomy" id="36643"/>
    <lineage>
        <taxon>Eukaryota</taxon>
        <taxon>Fungi</taxon>
        <taxon>Dikarya</taxon>
        <taxon>Ascomycota</taxon>
        <taxon>Pezizomycotina</taxon>
        <taxon>Eurotiomycetes</taxon>
        <taxon>Eurotiomycetidae</taxon>
        <taxon>Eurotiales</taxon>
        <taxon>Aspergillaceae</taxon>
        <taxon>Aspergillus</taxon>
        <taxon>Aspergillus subgen. Circumdati</taxon>
    </lineage>
</organism>
<dbReference type="AlphaFoldDB" id="A0A5N6TNM0"/>
<dbReference type="EMBL" id="ML742184">
    <property type="protein sequence ID" value="KAE8147938.1"/>
    <property type="molecule type" value="Genomic_DNA"/>
</dbReference>
<gene>
    <name evidence="1" type="ORF">BDV25DRAFT_159334</name>
</gene>
<evidence type="ECO:0000313" key="1">
    <source>
        <dbReference type="EMBL" id="KAE8147938.1"/>
    </source>
</evidence>
<name>A0A5N6TNM0_ASPAV</name>
<reference evidence="1 2" key="1">
    <citation type="submission" date="2019-04" db="EMBL/GenBank/DDBJ databases">
        <title>Friends and foes A comparative genomics study of 23 Aspergillus species from section Flavi.</title>
        <authorList>
            <consortium name="DOE Joint Genome Institute"/>
            <person name="Kjaerbolling I."/>
            <person name="Vesth T."/>
            <person name="Frisvad J.C."/>
            <person name="Nybo J.L."/>
            <person name="Theobald S."/>
            <person name="Kildgaard S."/>
            <person name="Isbrandt T."/>
            <person name="Kuo A."/>
            <person name="Sato A."/>
            <person name="Lyhne E.K."/>
            <person name="Kogle M.E."/>
            <person name="Wiebenga A."/>
            <person name="Kun R.S."/>
            <person name="Lubbers R.J."/>
            <person name="Makela M.R."/>
            <person name="Barry K."/>
            <person name="Chovatia M."/>
            <person name="Clum A."/>
            <person name="Daum C."/>
            <person name="Haridas S."/>
            <person name="He G."/>
            <person name="LaButti K."/>
            <person name="Lipzen A."/>
            <person name="Mondo S."/>
            <person name="Riley R."/>
            <person name="Salamov A."/>
            <person name="Simmons B.A."/>
            <person name="Magnuson J.K."/>
            <person name="Henrissat B."/>
            <person name="Mortensen U.H."/>
            <person name="Larsen T.O."/>
            <person name="Devries R.P."/>
            <person name="Grigoriev I.V."/>
            <person name="Machida M."/>
            <person name="Baker S.E."/>
            <person name="Andersen M.R."/>
        </authorList>
    </citation>
    <scope>NUCLEOTIDE SEQUENCE [LARGE SCALE GENOMIC DNA]</scope>
    <source>
        <strain evidence="1 2">IBT 18842</strain>
    </source>
</reference>
<evidence type="ECO:0000313" key="2">
    <source>
        <dbReference type="Proteomes" id="UP000325780"/>
    </source>
</evidence>